<dbReference type="RefSeq" id="WP_135985122.1">
    <property type="nucleotide sequence ID" value="NZ_JAASQM010000004.1"/>
</dbReference>
<protein>
    <submittedName>
        <fullName evidence="1">Uncharacterized protein</fullName>
    </submittedName>
</protein>
<proteinExistence type="predicted"/>
<sequence length="168" mass="17377">MGQLEMAWRGAVAAMLLVAAGPAHGFCGGVTRLMMPIEFAPGSAALAPGLAARVQGFAQAHGPAAADIDSIAVTVMGDLGEGAEYDGASTEARAADKALAEARLAAIRAQLDPGKPITDAKLRETRQIFTAEDVARNPMLNDRVRAGLFLSMMVPRGPVKKGEPVPLC</sequence>
<organism evidence="1 2">
    <name type="scientific">Sphingomonas naasensis</name>
    <dbReference type="NCBI Taxonomy" id="1344951"/>
    <lineage>
        <taxon>Bacteria</taxon>
        <taxon>Pseudomonadati</taxon>
        <taxon>Pseudomonadota</taxon>
        <taxon>Alphaproteobacteria</taxon>
        <taxon>Sphingomonadales</taxon>
        <taxon>Sphingomonadaceae</taxon>
        <taxon>Sphingomonas</taxon>
    </lineage>
</organism>
<dbReference type="EMBL" id="SRXU01000004">
    <property type="protein sequence ID" value="TGX42524.1"/>
    <property type="molecule type" value="Genomic_DNA"/>
</dbReference>
<keyword evidence="2" id="KW-1185">Reference proteome</keyword>
<dbReference type="AlphaFoldDB" id="A0A4S1WHB9"/>
<reference evidence="1 2" key="1">
    <citation type="submission" date="2019-04" db="EMBL/GenBank/DDBJ databases">
        <title>Sphingomonas psychrotolerans sp. nov., isolated from soil in the Tianshan Mountains, Xinjiang, China.</title>
        <authorList>
            <person name="Luo Y."/>
            <person name="Sheng H."/>
        </authorList>
    </citation>
    <scope>NUCLEOTIDE SEQUENCE [LARGE SCALE GENOMIC DNA]</scope>
    <source>
        <strain evidence="1 2">KIS18-15</strain>
    </source>
</reference>
<gene>
    <name evidence="1" type="ORF">E5A74_11865</name>
</gene>
<dbReference type="Proteomes" id="UP000309848">
    <property type="component" value="Unassembled WGS sequence"/>
</dbReference>
<accession>A0A4S1WHB9</accession>
<comment type="caution">
    <text evidence="1">The sequence shown here is derived from an EMBL/GenBank/DDBJ whole genome shotgun (WGS) entry which is preliminary data.</text>
</comment>
<evidence type="ECO:0000313" key="1">
    <source>
        <dbReference type="EMBL" id="TGX42524.1"/>
    </source>
</evidence>
<evidence type="ECO:0000313" key="2">
    <source>
        <dbReference type="Proteomes" id="UP000309848"/>
    </source>
</evidence>
<name>A0A4S1WHB9_9SPHN</name>